<protein>
    <recommendedName>
        <fullName evidence="1">DUF1588 domain-containing protein</fullName>
    </recommendedName>
</protein>
<accession>A0A6M5Z529</accession>
<dbReference type="Proteomes" id="UP000503447">
    <property type="component" value="Chromosome"/>
</dbReference>
<sequence length="214" mass="23689">MDLPPDAPFQKVKFEAARRSGVLTHPYTLSTLAYSAESSPIHRGVFVGRGLLGIAIKPPMEAFTPLAAEQHPNLTTRERVSLQTKPMACSGCHSIMNPLGFALENYDAVGRYREKERAKVIDVSGSYEQRTGAVAKFTGAKQLAEFLANSDETHYAFAQQAFHHYLKQPMRAYGLRKPDELRKTFAENGYSVRKLLVEVAVTGALPPKDTKPPK</sequence>
<keyword evidence="3" id="KW-1185">Reference proteome</keyword>
<dbReference type="InterPro" id="IPR013039">
    <property type="entry name" value="DUF1588"/>
</dbReference>
<name>A0A6M5Z529_9BACT</name>
<proteinExistence type="predicted"/>
<feature type="domain" description="DUF1588" evidence="1">
    <location>
        <begin position="19"/>
        <end position="116"/>
    </location>
</feature>
<dbReference type="Pfam" id="PF07627">
    <property type="entry name" value="PSCyt3"/>
    <property type="match status" value="1"/>
</dbReference>
<dbReference type="KEGG" id="ftj:FTUN_8201"/>
<evidence type="ECO:0000259" key="1">
    <source>
        <dbReference type="Pfam" id="PF07627"/>
    </source>
</evidence>
<dbReference type="RefSeq" id="WP_171475287.1">
    <property type="nucleotide sequence ID" value="NZ_CP053452.2"/>
</dbReference>
<organism evidence="2 3">
    <name type="scientific">Frigoriglobus tundricola</name>
    <dbReference type="NCBI Taxonomy" id="2774151"/>
    <lineage>
        <taxon>Bacteria</taxon>
        <taxon>Pseudomonadati</taxon>
        <taxon>Planctomycetota</taxon>
        <taxon>Planctomycetia</taxon>
        <taxon>Gemmatales</taxon>
        <taxon>Gemmataceae</taxon>
        <taxon>Frigoriglobus</taxon>
    </lineage>
</organism>
<dbReference type="EMBL" id="CP053452">
    <property type="protein sequence ID" value="QJX00571.1"/>
    <property type="molecule type" value="Genomic_DNA"/>
</dbReference>
<evidence type="ECO:0000313" key="2">
    <source>
        <dbReference type="EMBL" id="QJX00571.1"/>
    </source>
</evidence>
<dbReference type="AlphaFoldDB" id="A0A6M5Z529"/>
<gene>
    <name evidence="2" type="ORF">FTUN_8201</name>
</gene>
<reference evidence="3" key="1">
    <citation type="submission" date="2020-05" db="EMBL/GenBank/DDBJ databases">
        <title>Frigoriglobus tundricola gen. nov., sp. nov., a psychrotolerant cellulolytic planctomycete of the family Gemmataceae with two divergent copies of 16S rRNA gene.</title>
        <authorList>
            <person name="Kulichevskaya I.S."/>
            <person name="Ivanova A.A."/>
            <person name="Naumoff D.G."/>
            <person name="Beletsky A.V."/>
            <person name="Rijpstra W.I.C."/>
            <person name="Sinninghe Damste J.S."/>
            <person name="Mardanov A.V."/>
            <person name="Ravin N.V."/>
            <person name="Dedysh S.N."/>
        </authorList>
    </citation>
    <scope>NUCLEOTIDE SEQUENCE [LARGE SCALE GENOMIC DNA]</scope>
    <source>
        <strain evidence="3">PL17</strain>
    </source>
</reference>
<evidence type="ECO:0000313" key="3">
    <source>
        <dbReference type="Proteomes" id="UP000503447"/>
    </source>
</evidence>